<feature type="compositionally biased region" description="Polar residues" evidence="4">
    <location>
        <begin position="44"/>
        <end position="58"/>
    </location>
</feature>
<dbReference type="Pfam" id="PF00023">
    <property type="entry name" value="Ank"/>
    <property type="match status" value="1"/>
</dbReference>
<dbReference type="EMBL" id="KZ613466">
    <property type="protein sequence ID" value="PMD27131.1"/>
    <property type="molecule type" value="Genomic_DNA"/>
</dbReference>
<gene>
    <name evidence="5" type="ORF">NA56DRAFT_684573</name>
</gene>
<keyword evidence="2 3" id="KW-0040">ANK repeat</keyword>
<evidence type="ECO:0000313" key="6">
    <source>
        <dbReference type="Proteomes" id="UP000235672"/>
    </source>
</evidence>
<dbReference type="SUPFAM" id="SSF140860">
    <property type="entry name" value="Pseudo ankyrin repeat-like"/>
    <property type="match status" value="1"/>
</dbReference>
<feature type="region of interest" description="Disordered" evidence="4">
    <location>
        <begin position="1"/>
        <end position="22"/>
    </location>
</feature>
<dbReference type="PROSITE" id="PS50088">
    <property type="entry name" value="ANK_REPEAT"/>
    <property type="match status" value="3"/>
</dbReference>
<dbReference type="InterPro" id="IPR036770">
    <property type="entry name" value="Ankyrin_rpt-contain_sf"/>
</dbReference>
<feature type="compositionally biased region" description="Polar residues" evidence="4">
    <location>
        <begin position="1"/>
        <end position="13"/>
    </location>
</feature>
<dbReference type="PROSITE" id="PS50297">
    <property type="entry name" value="ANK_REP_REGION"/>
    <property type="match status" value="3"/>
</dbReference>
<evidence type="ECO:0000256" key="3">
    <source>
        <dbReference type="PROSITE-ProRule" id="PRU00023"/>
    </source>
</evidence>
<dbReference type="OrthoDB" id="194358at2759"/>
<feature type="region of interest" description="Disordered" evidence="4">
    <location>
        <begin position="44"/>
        <end position="84"/>
    </location>
</feature>
<reference evidence="5 6" key="1">
    <citation type="submission" date="2016-05" db="EMBL/GenBank/DDBJ databases">
        <title>A degradative enzymes factory behind the ericoid mycorrhizal symbiosis.</title>
        <authorList>
            <consortium name="DOE Joint Genome Institute"/>
            <person name="Martino E."/>
            <person name="Morin E."/>
            <person name="Grelet G."/>
            <person name="Kuo A."/>
            <person name="Kohler A."/>
            <person name="Daghino S."/>
            <person name="Barry K."/>
            <person name="Choi C."/>
            <person name="Cichocki N."/>
            <person name="Clum A."/>
            <person name="Copeland A."/>
            <person name="Hainaut M."/>
            <person name="Haridas S."/>
            <person name="Labutti K."/>
            <person name="Lindquist E."/>
            <person name="Lipzen A."/>
            <person name="Khouja H.-R."/>
            <person name="Murat C."/>
            <person name="Ohm R."/>
            <person name="Olson A."/>
            <person name="Spatafora J."/>
            <person name="Veneault-Fourrey C."/>
            <person name="Henrissat B."/>
            <person name="Grigoriev I."/>
            <person name="Martin F."/>
            <person name="Perotto S."/>
        </authorList>
    </citation>
    <scope>NUCLEOTIDE SEQUENCE [LARGE SCALE GENOMIC DNA]</scope>
    <source>
        <strain evidence="5 6">UAMH 7357</strain>
    </source>
</reference>
<evidence type="ECO:0000313" key="5">
    <source>
        <dbReference type="EMBL" id="PMD27131.1"/>
    </source>
</evidence>
<dbReference type="PANTHER" id="PTHR24123">
    <property type="entry name" value="ANKYRIN REPEAT-CONTAINING"/>
    <property type="match status" value="1"/>
</dbReference>
<dbReference type="SMART" id="SM00248">
    <property type="entry name" value="ANK"/>
    <property type="match status" value="12"/>
</dbReference>
<dbReference type="InterPro" id="IPR002110">
    <property type="entry name" value="Ankyrin_rpt"/>
</dbReference>
<feature type="repeat" description="ANK" evidence="3">
    <location>
        <begin position="1088"/>
        <end position="1120"/>
    </location>
</feature>
<sequence>MILMQQNHNTKLNSGFGGSARTGKKKHWQALLNQHEDIPETGLITSSGRMKTQPSIQRSLRRLQKPSFPASRQASRGSASWHPLSGIQGSCVGPSVEHVPQTALGTGLPGQQAYDMMRLPSLGGASTSPESALLRLGEASTQFDLAGPTGPLSSEFDHPMLFGSSFDFNNHANCEQQLAFFEAGGHDMLGLDLNPEFESDWQIRATSQTSPLGTGLTRRPSPISQSQLFLDVDQFFGLNLEQAQPENYIFPPAATMSSPSDLGRFSTNTRFPSQNGTLKDMISNIWHPNLVHDQVRFPAGSTKQWLKSLPFATFDDYLRSRDITFTNKKSCTHQGLGGSLSRSFALTSFENSLFSGSRAIGQRLSGSQNLFQTLGRLLPGESTAVISEQQMTETRLIKLLLFSMINGFIGLQQIPIENILKAIDHFSTSKLLLQILEKGPPFTSRTLADNIFRTAIEAKNEGVVKLLLERKLVDVNDTVCFFRNRRYTPVERAASIRALGLVIILVEANADVNKTYSHGEIVGGSCGALDNLLRATYSGPLSSVTPTIPVIVDTLDFLIRKGSKVGLGLLQASLNYNAPNEVLCLISRCIPMTDHEAFFESEEEVVEERERNSTLLCQTAAKRDDITALTIFQNFLNLCERSGCSKCLERWPQAVRYAAILGAERGHIKLVQLLIGYVTSTTRILSAAIRSGNTRLIKMVLDVDPKPELDPPAHWMRMEHGERLLTTPLAEAVRTRNADLIKVLEIAGALNNLAEGNRLEPLILAAAKAGNMHYIEILLKRASSSSHKYRITWRAVELAIENGHDEVAKMLLSAGAKFVSGARYPGPTICGALHQALRKRDPELVRSLLSADIGRIDHEKIPNNVDSWFDTSILSDLTFMFPDLPLKLAGQPLPVMVSGAPRYPTVHNICIECIKTENLEFFRTFLESVSKTHAFPWNLCLASAIRMGHREMVELLLQYGANPFDAEVLRAAIPDQKDMLQFLFGEDRKQRSGRKCVGAYTLKFAIDNAEVLGSLIENGLVNFIVAEDPIVDPNLGGSYMNDRLTPLGLAIIGLSGFCESNIGAVELLLRAGSDPNGIARIKVVGTRIGQTAIMLALETGSEDLVRLLVDYGADVNKKTHLFIKRTPLQYAAELGNLDMVQLLLEHGAEVNGEPASWSGGTALQFAAISGNCNVAAELLEKGAQLYAPPSKDLKDDIVLGPWTLHGAMGI</sequence>
<feature type="repeat" description="ANK" evidence="3">
    <location>
        <begin position="1123"/>
        <end position="1155"/>
    </location>
</feature>
<name>A0A2J6QLJ5_9HELO</name>
<keyword evidence="1" id="KW-0677">Repeat</keyword>
<organism evidence="5 6">
    <name type="scientific">Hyaloscypha hepaticicola</name>
    <dbReference type="NCBI Taxonomy" id="2082293"/>
    <lineage>
        <taxon>Eukaryota</taxon>
        <taxon>Fungi</taxon>
        <taxon>Dikarya</taxon>
        <taxon>Ascomycota</taxon>
        <taxon>Pezizomycotina</taxon>
        <taxon>Leotiomycetes</taxon>
        <taxon>Helotiales</taxon>
        <taxon>Hyaloscyphaceae</taxon>
        <taxon>Hyaloscypha</taxon>
    </lineage>
</organism>
<dbReference type="SUPFAM" id="SSF48403">
    <property type="entry name" value="Ankyrin repeat"/>
    <property type="match status" value="1"/>
</dbReference>
<evidence type="ECO:0000256" key="4">
    <source>
        <dbReference type="SAM" id="MobiDB-lite"/>
    </source>
</evidence>
<proteinExistence type="predicted"/>
<dbReference type="InterPro" id="IPR051165">
    <property type="entry name" value="Multifunctional_ANK_Repeat"/>
</dbReference>
<protein>
    <submittedName>
        <fullName evidence="5">Ankyrin</fullName>
    </submittedName>
</protein>
<feature type="repeat" description="ANK" evidence="3">
    <location>
        <begin position="1158"/>
        <end position="1190"/>
    </location>
</feature>
<dbReference type="AlphaFoldDB" id="A0A2J6QLJ5"/>
<dbReference type="PANTHER" id="PTHR24123:SF33">
    <property type="entry name" value="PROTEIN HOS4"/>
    <property type="match status" value="1"/>
</dbReference>
<keyword evidence="6" id="KW-1185">Reference proteome</keyword>
<evidence type="ECO:0000256" key="1">
    <source>
        <dbReference type="ARBA" id="ARBA00022737"/>
    </source>
</evidence>
<accession>A0A2J6QLJ5</accession>
<dbReference type="Proteomes" id="UP000235672">
    <property type="component" value="Unassembled WGS sequence"/>
</dbReference>
<dbReference type="STRING" id="1745343.A0A2J6QLJ5"/>
<evidence type="ECO:0000256" key="2">
    <source>
        <dbReference type="ARBA" id="ARBA00023043"/>
    </source>
</evidence>
<dbReference type="Pfam" id="PF12796">
    <property type="entry name" value="Ank_2"/>
    <property type="match status" value="3"/>
</dbReference>
<dbReference type="Gene3D" id="1.25.40.20">
    <property type="entry name" value="Ankyrin repeat-containing domain"/>
    <property type="match status" value="3"/>
</dbReference>